<feature type="non-terminal residue" evidence="2">
    <location>
        <position position="1"/>
    </location>
</feature>
<sequence>QDQQLRAVQEENELQRQKLQEEVAGYREQSKQHSLTILALEDRLLEATQQQKVLEEEKAALVRASGVANPTHHRVTPGDQKAGFPMAVRSALIFPRKLQERLAAAQGTLLEKKAVISRLTRELSETRARMSDMRGELSEEQKVELEHSQRQLKHREREVNQLREKLSEMSNLMEEKDQALKAAAEELRYTLTSPRASQMPLCLSPAADGCVSFELVLHQLQTGQEPFFFQEPPSDLAELGAKCRGLRHEEMIQRQKEGLAELRERVKMLEKRQCSGAVKSNSEPLVVRMKDLAEKIVQQRGLELEPAPVLGEKLKAGKVPDHVPDGGSFRITDSTVTMAEVTDLGEKMYLDVIGALGSLMEMKELSGMQPLQHLPQEKRAEVGLQRQKALELLYKKIRNLQICLERKEEMLKDYEGSVEKLRQSQASLQRCQEEMSSLEDEAHREAEEKALLREALERMQVQLDQKRLRQAAKQHKV</sequence>
<evidence type="ECO:0000256" key="1">
    <source>
        <dbReference type="SAM" id="Coils"/>
    </source>
</evidence>
<dbReference type="EMBL" id="WAAG01060213">
    <property type="protein sequence ID" value="NWI03463.1"/>
    <property type="molecule type" value="Genomic_DNA"/>
</dbReference>
<feature type="coiled-coil region" evidence="1">
    <location>
        <begin position="116"/>
        <end position="186"/>
    </location>
</feature>
<feature type="coiled-coil region" evidence="1">
    <location>
        <begin position="9"/>
        <end position="64"/>
    </location>
</feature>
<organism evidence="2 3">
    <name type="scientific">Tichodroma muraria</name>
    <dbReference type="NCBI Taxonomy" id="237442"/>
    <lineage>
        <taxon>Eukaryota</taxon>
        <taxon>Metazoa</taxon>
        <taxon>Chordata</taxon>
        <taxon>Craniata</taxon>
        <taxon>Vertebrata</taxon>
        <taxon>Euteleostomi</taxon>
        <taxon>Archelosauria</taxon>
        <taxon>Archosauria</taxon>
        <taxon>Dinosauria</taxon>
        <taxon>Saurischia</taxon>
        <taxon>Theropoda</taxon>
        <taxon>Coelurosauria</taxon>
        <taxon>Aves</taxon>
        <taxon>Neognathae</taxon>
        <taxon>Neoaves</taxon>
        <taxon>Telluraves</taxon>
        <taxon>Australaves</taxon>
        <taxon>Passeriformes</taxon>
        <taxon>Sittidae</taxon>
        <taxon>Tichodroma</taxon>
    </lineage>
</organism>
<dbReference type="AlphaFoldDB" id="A0A850ZBY3"/>
<feature type="non-terminal residue" evidence="2">
    <location>
        <position position="477"/>
    </location>
</feature>
<dbReference type="Proteomes" id="UP000629438">
    <property type="component" value="Unassembled WGS sequence"/>
</dbReference>
<keyword evidence="1" id="KW-0175">Coiled coil</keyword>
<gene>
    <name evidence="2" type="primary">Fhad1_0</name>
    <name evidence="2" type="ORF">TICMUR_R08389</name>
</gene>
<evidence type="ECO:0000313" key="2">
    <source>
        <dbReference type="EMBL" id="NWI03463.1"/>
    </source>
</evidence>
<evidence type="ECO:0000313" key="3">
    <source>
        <dbReference type="Proteomes" id="UP000629438"/>
    </source>
</evidence>
<feature type="coiled-coil region" evidence="1">
    <location>
        <begin position="397"/>
        <end position="469"/>
    </location>
</feature>
<dbReference type="OrthoDB" id="687730at2759"/>
<comment type="caution">
    <text evidence="2">The sequence shown here is derived from an EMBL/GenBank/DDBJ whole genome shotgun (WGS) entry which is preliminary data.</text>
</comment>
<keyword evidence="3" id="KW-1185">Reference proteome</keyword>
<reference evidence="2" key="1">
    <citation type="submission" date="2019-09" db="EMBL/GenBank/DDBJ databases">
        <title>Bird 10,000 Genomes (B10K) Project - Family phase.</title>
        <authorList>
            <person name="Zhang G."/>
        </authorList>
    </citation>
    <scope>NUCLEOTIDE SEQUENCE</scope>
    <source>
        <strain evidence="2">B10K-DU-012-47</strain>
    </source>
</reference>
<protein>
    <submittedName>
        <fullName evidence="2">FHAD1 protein</fullName>
    </submittedName>
</protein>
<proteinExistence type="predicted"/>
<name>A0A850ZBY3_9PASS</name>
<accession>A0A850ZBY3</accession>